<proteinExistence type="predicted"/>
<accession>A0A521FEQ2</accession>
<protein>
    <submittedName>
        <fullName evidence="2">Uncharacterized protein</fullName>
    </submittedName>
</protein>
<name>A0A521FEQ2_9BACT</name>
<feature type="region of interest" description="Disordered" evidence="1">
    <location>
        <begin position="1"/>
        <end position="40"/>
    </location>
</feature>
<evidence type="ECO:0000313" key="2">
    <source>
        <dbReference type="EMBL" id="SMO94141.1"/>
    </source>
</evidence>
<evidence type="ECO:0000313" key="3">
    <source>
        <dbReference type="Proteomes" id="UP000317557"/>
    </source>
</evidence>
<keyword evidence="3" id="KW-1185">Reference proteome</keyword>
<sequence>MPNRTYPSPRFTSETIKALPKRNGMMEWAKDAQGKSNPRK</sequence>
<evidence type="ECO:0000256" key="1">
    <source>
        <dbReference type="SAM" id="MobiDB-lite"/>
    </source>
</evidence>
<organism evidence="2 3">
    <name type="scientific">Gracilimonas mengyeensis</name>
    <dbReference type="NCBI Taxonomy" id="1302730"/>
    <lineage>
        <taxon>Bacteria</taxon>
        <taxon>Pseudomonadati</taxon>
        <taxon>Balneolota</taxon>
        <taxon>Balneolia</taxon>
        <taxon>Balneolales</taxon>
        <taxon>Balneolaceae</taxon>
        <taxon>Gracilimonas</taxon>
    </lineage>
</organism>
<gene>
    <name evidence="2" type="ORF">SAMN06265219_11751</name>
</gene>
<dbReference type="EMBL" id="FXTP01000017">
    <property type="protein sequence ID" value="SMO94141.1"/>
    <property type="molecule type" value="Genomic_DNA"/>
</dbReference>
<dbReference type="AlphaFoldDB" id="A0A521FEQ2"/>
<dbReference type="Proteomes" id="UP000317557">
    <property type="component" value="Unassembled WGS sequence"/>
</dbReference>
<reference evidence="2 3" key="1">
    <citation type="submission" date="2017-05" db="EMBL/GenBank/DDBJ databases">
        <authorList>
            <person name="Varghese N."/>
            <person name="Submissions S."/>
        </authorList>
    </citation>
    <scope>NUCLEOTIDE SEQUENCE [LARGE SCALE GENOMIC DNA]</scope>
    <source>
        <strain evidence="2 3">DSM 21985</strain>
    </source>
</reference>